<evidence type="ECO:0000313" key="3">
    <source>
        <dbReference type="Proteomes" id="UP000188543"/>
    </source>
</evidence>
<evidence type="ECO:0000256" key="1">
    <source>
        <dbReference type="PROSITE-ProRule" id="PRU00023"/>
    </source>
</evidence>
<dbReference type="InterPro" id="IPR002110">
    <property type="entry name" value="Ankyrin_rpt"/>
</dbReference>
<organism evidence="2 3">
    <name type="scientific">Burkholderia cenocepacia</name>
    <dbReference type="NCBI Taxonomy" id="95486"/>
    <lineage>
        <taxon>Bacteria</taxon>
        <taxon>Pseudomonadati</taxon>
        <taxon>Pseudomonadota</taxon>
        <taxon>Betaproteobacteria</taxon>
        <taxon>Burkholderiales</taxon>
        <taxon>Burkholderiaceae</taxon>
        <taxon>Burkholderia</taxon>
        <taxon>Burkholderia cepacia complex</taxon>
    </lineage>
</organism>
<dbReference type="AlphaFoldDB" id="A0A1V2VTV3"/>
<keyword evidence="1" id="KW-0040">ANK repeat</keyword>
<dbReference type="SMART" id="SM00248">
    <property type="entry name" value="ANK"/>
    <property type="match status" value="3"/>
</dbReference>
<feature type="repeat" description="ANK" evidence="1">
    <location>
        <begin position="35"/>
        <end position="67"/>
    </location>
</feature>
<dbReference type="Gene3D" id="1.25.40.20">
    <property type="entry name" value="Ankyrin repeat-containing domain"/>
    <property type="match status" value="1"/>
</dbReference>
<name>A0A1V2VTV3_9BURK</name>
<dbReference type="EMBL" id="MUTJ01000100">
    <property type="protein sequence ID" value="ONU76330.1"/>
    <property type="molecule type" value="Genomic_DNA"/>
</dbReference>
<accession>A0A1V2VTV3</accession>
<sequence>MEQKHNITEFWRAAEQGDLQTVRQFVEVGVDIHSRFEYALRTALQNGYLDMVDFLVEKGADIQSMKERAFMEAARKGNYITLRYILALGVDPKLDLRQAPEEVREWIAQYINSSTLNDKLQNSLAEKPDRPSFNEGKL</sequence>
<dbReference type="RefSeq" id="WP_171985228.1">
    <property type="nucleotide sequence ID" value="NZ_MUTB01000172.1"/>
</dbReference>
<dbReference type="PROSITE" id="PS50088">
    <property type="entry name" value="ANK_REPEAT"/>
    <property type="match status" value="1"/>
</dbReference>
<protein>
    <submittedName>
        <fullName evidence="2">Uncharacterized protein</fullName>
    </submittedName>
</protein>
<evidence type="ECO:0000313" key="2">
    <source>
        <dbReference type="EMBL" id="ONU76330.1"/>
    </source>
</evidence>
<dbReference type="SUPFAM" id="SSF48403">
    <property type="entry name" value="Ankyrin repeat"/>
    <property type="match status" value="1"/>
</dbReference>
<gene>
    <name evidence="2" type="ORF">A8E72_34015</name>
</gene>
<dbReference type="Pfam" id="PF12796">
    <property type="entry name" value="Ank_2"/>
    <property type="match status" value="1"/>
</dbReference>
<comment type="caution">
    <text evidence="2">The sequence shown here is derived from an EMBL/GenBank/DDBJ whole genome shotgun (WGS) entry which is preliminary data.</text>
</comment>
<dbReference type="InterPro" id="IPR036770">
    <property type="entry name" value="Ankyrin_rpt-contain_sf"/>
</dbReference>
<dbReference type="Proteomes" id="UP000188543">
    <property type="component" value="Unassembled WGS sequence"/>
</dbReference>
<reference evidence="2 3" key="1">
    <citation type="submission" date="2016-08" db="EMBL/GenBank/DDBJ databases">
        <authorList>
            <person name="Seilhamer J.J."/>
        </authorList>
    </citation>
    <scope>NUCLEOTIDE SEQUENCE [LARGE SCALE GENOMIC DNA]</scope>
    <source>
        <strain evidence="2 3">VC14762</strain>
    </source>
</reference>
<proteinExistence type="predicted"/>